<evidence type="ECO:0000259" key="9">
    <source>
        <dbReference type="Pfam" id="PF06750"/>
    </source>
</evidence>
<name>A0A2M9ZLP9_9LEPT</name>
<evidence type="ECO:0000256" key="5">
    <source>
        <dbReference type="ARBA" id="ARBA00022989"/>
    </source>
</evidence>
<dbReference type="Proteomes" id="UP000231990">
    <property type="component" value="Unassembled WGS sequence"/>
</dbReference>
<evidence type="ECO:0000313" key="10">
    <source>
        <dbReference type="EMBL" id="PJZ70396.1"/>
    </source>
</evidence>
<proteinExistence type="inferred from homology"/>
<comment type="similarity">
    <text evidence="2">Belongs to the peptidase A24 family.</text>
</comment>
<feature type="domain" description="Prepilin type IV endopeptidase peptidase" evidence="8">
    <location>
        <begin position="117"/>
        <end position="220"/>
    </location>
</feature>
<evidence type="ECO:0000256" key="4">
    <source>
        <dbReference type="ARBA" id="ARBA00022692"/>
    </source>
</evidence>
<feature type="domain" description="Prepilin peptidase A24 N-terminal" evidence="9">
    <location>
        <begin position="10"/>
        <end position="104"/>
    </location>
</feature>
<evidence type="ECO:0000313" key="13">
    <source>
        <dbReference type="Proteomes" id="UP000231990"/>
    </source>
</evidence>
<dbReference type="GO" id="GO:0005886">
    <property type="term" value="C:plasma membrane"/>
    <property type="evidence" value="ECO:0007669"/>
    <property type="project" value="UniProtKB-SubCell"/>
</dbReference>
<dbReference type="InterPro" id="IPR000045">
    <property type="entry name" value="Prepilin_IV_endopep_pep"/>
</dbReference>
<keyword evidence="5 7" id="KW-1133">Transmembrane helix</keyword>
<evidence type="ECO:0000313" key="11">
    <source>
        <dbReference type="EMBL" id="PJZ72921.1"/>
    </source>
</evidence>
<evidence type="ECO:0000256" key="3">
    <source>
        <dbReference type="ARBA" id="ARBA00022475"/>
    </source>
</evidence>
<keyword evidence="3" id="KW-1003">Cell membrane</keyword>
<evidence type="ECO:0000256" key="2">
    <source>
        <dbReference type="ARBA" id="ARBA00005801"/>
    </source>
</evidence>
<feature type="transmembrane region" description="Helical" evidence="7">
    <location>
        <begin position="202"/>
        <end position="223"/>
    </location>
</feature>
<evidence type="ECO:0000256" key="1">
    <source>
        <dbReference type="ARBA" id="ARBA00004651"/>
    </source>
</evidence>
<dbReference type="Pfam" id="PF06750">
    <property type="entry name" value="A24_N_bact"/>
    <property type="match status" value="1"/>
</dbReference>
<dbReference type="GO" id="GO:0006465">
    <property type="term" value="P:signal peptide processing"/>
    <property type="evidence" value="ECO:0007669"/>
    <property type="project" value="TreeGrafter"/>
</dbReference>
<feature type="transmembrane region" description="Helical" evidence="7">
    <location>
        <begin position="163"/>
        <end position="182"/>
    </location>
</feature>
<dbReference type="InterPro" id="IPR050882">
    <property type="entry name" value="Prepilin_peptidase/N-MTase"/>
</dbReference>
<dbReference type="PANTHER" id="PTHR30487">
    <property type="entry name" value="TYPE 4 PREPILIN-LIKE PROTEINS LEADER PEPTIDE-PROCESSING ENZYME"/>
    <property type="match status" value="1"/>
</dbReference>
<accession>A0A2M9ZLP9</accession>
<feature type="transmembrane region" description="Helical" evidence="7">
    <location>
        <begin position="6"/>
        <end position="25"/>
    </location>
</feature>
<dbReference type="InterPro" id="IPR010627">
    <property type="entry name" value="Prepilin_pept_A24_N"/>
</dbReference>
<evidence type="ECO:0000313" key="12">
    <source>
        <dbReference type="Proteomes" id="UP000231962"/>
    </source>
</evidence>
<dbReference type="EMBL" id="NPDY01000004">
    <property type="protein sequence ID" value="PJZ70396.1"/>
    <property type="molecule type" value="Genomic_DNA"/>
</dbReference>
<dbReference type="OrthoDB" id="345277at2"/>
<evidence type="ECO:0000256" key="6">
    <source>
        <dbReference type="ARBA" id="ARBA00023136"/>
    </source>
</evidence>
<protein>
    <submittedName>
        <fullName evidence="11">Peptidase</fullName>
    </submittedName>
</protein>
<dbReference type="AlphaFoldDB" id="A0A2M9ZLP9"/>
<feature type="transmembrane region" description="Helical" evidence="7">
    <location>
        <begin position="137"/>
        <end position="154"/>
    </location>
</feature>
<organism evidence="11 13">
    <name type="scientific">Leptospira perolatii</name>
    <dbReference type="NCBI Taxonomy" id="2023191"/>
    <lineage>
        <taxon>Bacteria</taxon>
        <taxon>Pseudomonadati</taxon>
        <taxon>Spirochaetota</taxon>
        <taxon>Spirochaetia</taxon>
        <taxon>Leptospirales</taxon>
        <taxon>Leptospiraceae</taxon>
        <taxon>Leptospira</taxon>
    </lineage>
</organism>
<dbReference type="EMBL" id="NPDZ01000007">
    <property type="protein sequence ID" value="PJZ72921.1"/>
    <property type="molecule type" value="Genomic_DNA"/>
</dbReference>
<evidence type="ECO:0000256" key="7">
    <source>
        <dbReference type="SAM" id="Phobius"/>
    </source>
</evidence>
<dbReference type="GO" id="GO:0004190">
    <property type="term" value="F:aspartic-type endopeptidase activity"/>
    <property type="evidence" value="ECO:0007669"/>
    <property type="project" value="InterPro"/>
</dbReference>
<dbReference type="Pfam" id="PF01478">
    <property type="entry name" value="Peptidase_A24"/>
    <property type="match status" value="1"/>
</dbReference>
<comment type="caution">
    <text evidence="11">The sequence shown here is derived from an EMBL/GenBank/DDBJ whole genome shotgun (WGS) entry which is preliminary data.</text>
</comment>
<keyword evidence="4 7" id="KW-0812">Transmembrane</keyword>
<feature type="transmembrane region" description="Helical" evidence="7">
    <location>
        <begin position="93"/>
        <end position="125"/>
    </location>
</feature>
<dbReference type="Proteomes" id="UP000231962">
    <property type="component" value="Unassembled WGS sequence"/>
</dbReference>
<keyword evidence="6 7" id="KW-0472">Membrane</keyword>
<evidence type="ECO:0000259" key="8">
    <source>
        <dbReference type="Pfam" id="PF01478"/>
    </source>
</evidence>
<gene>
    <name evidence="10" type="ORF">CH360_07130</name>
    <name evidence="11" type="ORF">CH373_11840</name>
</gene>
<sequence>MIWLGGFLASLSLGSFYSTLSYRILKFFYGKERKKYSRTTRMFKILVEPSACESCGQKITGIAILPAIGYWLSGKVCKNCGAKINPLYAFCEAAFGFLFAVAYVLSGNFLASIVFVLLCGHLLIASTTDAVKFSLDYENLPFILFFGLLLSYLLDSSLPEKSNWIVLGGFLFGFFALHFLFPNGMGFADAVFAPSFAFLLGHPWWIVFLNSSYALALAITVGTRNKGESLRGKPIPMGVYFSIGLALTFLAKIAFKNELLPSIELPSIWNLEEGKE</sequence>
<feature type="transmembrane region" description="Helical" evidence="7">
    <location>
        <begin position="235"/>
        <end position="255"/>
    </location>
</feature>
<dbReference type="PANTHER" id="PTHR30487:SF0">
    <property type="entry name" value="PREPILIN LEADER PEPTIDASE_N-METHYLTRANSFERASE-RELATED"/>
    <property type="match status" value="1"/>
</dbReference>
<reference evidence="12 13" key="1">
    <citation type="submission" date="2017-07" db="EMBL/GenBank/DDBJ databases">
        <title>Leptospira spp. isolated from tropical soils.</title>
        <authorList>
            <person name="Thibeaux R."/>
            <person name="Iraola G."/>
            <person name="Ferres I."/>
            <person name="Bierque E."/>
            <person name="Girault D."/>
            <person name="Soupe-Gilbert M.-E."/>
            <person name="Picardeau M."/>
            <person name="Goarant C."/>
        </authorList>
    </citation>
    <scope>NUCLEOTIDE SEQUENCE [LARGE SCALE GENOMIC DNA]</scope>
    <source>
        <strain evidence="11 13">FH1-B-B1</strain>
        <strain evidence="10 12">FH1-B-C1</strain>
    </source>
</reference>
<keyword evidence="12" id="KW-1185">Reference proteome</keyword>
<comment type="subcellular location">
    <subcellularLocation>
        <location evidence="1">Cell membrane</location>
        <topology evidence="1">Multi-pass membrane protein</topology>
    </subcellularLocation>
</comment>